<dbReference type="PANTHER" id="PTHR11207">
    <property type="entry name" value="RIBONUCLEASE III"/>
    <property type="match status" value="1"/>
</dbReference>
<dbReference type="SUPFAM" id="SSF54768">
    <property type="entry name" value="dsRNA-binding domain-like"/>
    <property type="match status" value="1"/>
</dbReference>
<keyword evidence="3 9" id="KW-0698">rRNA processing</keyword>
<keyword evidence="9" id="KW-0699">rRNA-binding</keyword>
<dbReference type="GO" id="GO:0008033">
    <property type="term" value="P:tRNA processing"/>
    <property type="evidence" value="ECO:0007669"/>
    <property type="project" value="UniProtKB-KW"/>
</dbReference>
<evidence type="ECO:0000259" key="10">
    <source>
        <dbReference type="PROSITE" id="PS50137"/>
    </source>
</evidence>
<accession>A0A926DG45</accession>
<comment type="caution">
    <text evidence="12">The sequence shown here is derived from an EMBL/GenBank/DDBJ whole genome shotgun (WGS) entry which is preliminary data.</text>
</comment>
<dbReference type="SMART" id="SM00358">
    <property type="entry name" value="DSRM"/>
    <property type="match status" value="1"/>
</dbReference>
<dbReference type="FunFam" id="1.10.1520.10:FF:000001">
    <property type="entry name" value="Ribonuclease 3"/>
    <property type="match status" value="1"/>
</dbReference>
<feature type="binding site" evidence="9">
    <location>
        <position position="116"/>
    </location>
    <ligand>
        <name>Mg(2+)</name>
        <dbReference type="ChEBI" id="CHEBI:18420"/>
    </ligand>
</feature>
<evidence type="ECO:0000256" key="1">
    <source>
        <dbReference type="ARBA" id="ARBA00000109"/>
    </source>
</evidence>
<evidence type="ECO:0000256" key="7">
    <source>
        <dbReference type="ARBA" id="ARBA00022801"/>
    </source>
</evidence>
<protein>
    <recommendedName>
        <fullName evidence="9">Ribonuclease 3</fullName>
        <ecNumber evidence="9">3.1.26.3</ecNumber>
    </recommendedName>
    <alternativeName>
        <fullName evidence="9">Ribonuclease III</fullName>
        <shortName evidence="9">RNase III</shortName>
    </alternativeName>
</protein>
<dbReference type="Pfam" id="PF14622">
    <property type="entry name" value="Ribonucleas_3_3"/>
    <property type="match status" value="1"/>
</dbReference>
<keyword evidence="9" id="KW-0963">Cytoplasm</keyword>
<dbReference type="HAMAP" id="MF_00104">
    <property type="entry name" value="RNase_III"/>
    <property type="match status" value="1"/>
</dbReference>
<dbReference type="InterPro" id="IPR011907">
    <property type="entry name" value="RNase_III"/>
</dbReference>
<feature type="binding site" evidence="9">
    <location>
        <position position="113"/>
    </location>
    <ligand>
        <name>Mg(2+)</name>
        <dbReference type="ChEBI" id="CHEBI:18420"/>
    </ligand>
</feature>
<dbReference type="Gene3D" id="1.10.1520.10">
    <property type="entry name" value="Ribonuclease III domain"/>
    <property type="match status" value="1"/>
</dbReference>
<evidence type="ECO:0000256" key="2">
    <source>
        <dbReference type="ARBA" id="ARBA00010183"/>
    </source>
</evidence>
<reference evidence="12" key="1">
    <citation type="submission" date="2020-08" db="EMBL/GenBank/DDBJ databases">
        <title>Genome public.</title>
        <authorList>
            <person name="Liu C."/>
            <person name="Sun Q."/>
        </authorList>
    </citation>
    <scope>NUCLEOTIDE SEQUENCE</scope>
    <source>
        <strain evidence="12">NSJ-63</strain>
    </source>
</reference>
<proteinExistence type="inferred from homology"/>
<name>A0A926DG45_9FIRM</name>
<keyword evidence="8 9" id="KW-0694">RNA-binding</keyword>
<dbReference type="GO" id="GO:0004525">
    <property type="term" value="F:ribonuclease III activity"/>
    <property type="evidence" value="ECO:0007669"/>
    <property type="project" value="UniProtKB-UniRule"/>
</dbReference>
<keyword evidence="7 9" id="KW-0378">Hydrolase</keyword>
<evidence type="ECO:0000256" key="8">
    <source>
        <dbReference type="ARBA" id="ARBA00022884"/>
    </source>
</evidence>
<dbReference type="AlphaFoldDB" id="A0A926DG45"/>
<dbReference type="GO" id="GO:0003725">
    <property type="term" value="F:double-stranded RNA binding"/>
    <property type="evidence" value="ECO:0007669"/>
    <property type="project" value="TreeGrafter"/>
</dbReference>
<comment type="catalytic activity">
    <reaction evidence="1 9">
        <text>Endonucleolytic cleavage to 5'-phosphomonoester.</text>
        <dbReference type="EC" id="3.1.26.3"/>
    </reaction>
</comment>
<dbReference type="PROSITE" id="PS50142">
    <property type="entry name" value="RNASE_3_2"/>
    <property type="match status" value="1"/>
</dbReference>
<dbReference type="EC" id="3.1.26.3" evidence="9"/>
<feature type="domain" description="RNase III" evidence="11">
    <location>
        <begin position="4"/>
        <end position="127"/>
    </location>
</feature>
<dbReference type="CDD" id="cd10845">
    <property type="entry name" value="DSRM_RNAse_III_family"/>
    <property type="match status" value="1"/>
</dbReference>
<dbReference type="SUPFAM" id="SSF69065">
    <property type="entry name" value="RNase III domain-like"/>
    <property type="match status" value="1"/>
</dbReference>
<dbReference type="Proteomes" id="UP000617951">
    <property type="component" value="Unassembled WGS sequence"/>
</dbReference>
<keyword evidence="5 9" id="KW-0540">Nuclease</keyword>
<keyword evidence="13" id="KW-1185">Reference proteome</keyword>
<evidence type="ECO:0000256" key="4">
    <source>
        <dbReference type="ARBA" id="ARBA00022664"/>
    </source>
</evidence>
<dbReference type="GO" id="GO:0006397">
    <property type="term" value="P:mRNA processing"/>
    <property type="evidence" value="ECO:0007669"/>
    <property type="project" value="UniProtKB-UniRule"/>
</dbReference>
<evidence type="ECO:0000256" key="5">
    <source>
        <dbReference type="ARBA" id="ARBA00022722"/>
    </source>
</evidence>
<dbReference type="InterPro" id="IPR000999">
    <property type="entry name" value="RNase_III_dom"/>
</dbReference>
<evidence type="ECO:0000313" key="13">
    <source>
        <dbReference type="Proteomes" id="UP000617951"/>
    </source>
</evidence>
<feature type="active site" evidence="9">
    <location>
        <position position="116"/>
    </location>
</feature>
<sequence length="226" mass="25061">MRAEAELNGIIAYTFQNEQLLKTALTHSSSHATQNYERLEFLGDAVLELCTSEYLYRHFPESQEGSLTRLRAQIVCETSLASWARRRKLGAYLILGKSEEMSGGREKNSILCDVVEAIIGAVYLDGGFPQAREMVMALVEENLSLILRESVSGDAKSELQILLQKNGNVRLEYETYRQEGPPHAAIFYVHVKLNGKVLASGEGKSKKQAEQAAAAKALAGLQKKRN</sequence>
<dbReference type="PANTHER" id="PTHR11207:SF0">
    <property type="entry name" value="RIBONUCLEASE 3"/>
    <property type="match status" value="1"/>
</dbReference>
<dbReference type="NCBIfam" id="TIGR02191">
    <property type="entry name" value="RNaseIII"/>
    <property type="match status" value="1"/>
</dbReference>
<dbReference type="PROSITE" id="PS00517">
    <property type="entry name" value="RNASE_3_1"/>
    <property type="match status" value="1"/>
</dbReference>
<evidence type="ECO:0000256" key="9">
    <source>
        <dbReference type="HAMAP-Rule" id="MF_00104"/>
    </source>
</evidence>
<dbReference type="InterPro" id="IPR036389">
    <property type="entry name" value="RNase_III_sf"/>
</dbReference>
<keyword evidence="4 9" id="KW-0507">mRNA processing</keyword>
<dbReference type="CDD" id="cd00593">
    <property type="entry name" value="RIBOc"/>
    <property type="match status" value="1"/>
</dbReference>
<evidence type="ECO:0000256" key="6">
    <source>
        <dbReference type="ARBA" id="ARBA00022759"/>
    </source>
</evidence>
<dbReference type="GO" id="GO:0019843">
    <property type="term" value="F:rRNA binding"/>
    <property type="evidence" value="ECO:0007669"/>
    <property type="project" value="UniProtKB-KW"/>
</dbReference>
<dbReference type="GO" id="GO:0006364">
    <property type="term" value="P:rRNA processing"/>
    <property type="evidence" value="ECO:0007669"/>
    <property type="project" value="UniProtKB-UniRule"/>
</dbReference>
<evidence type="ECO:0000259" key="11">
    <source>
        <dbReference type="PROSITE" id="PS50142"/>
    </source>
</evidence>
<dbReference type="Pfam" id="PF00035">
    <property type="entry name" value="dsrm"/>
    <property type="match status" value="1"/>
</dbReference>
<evidence type="ECO:0000313" key="12">
    <source>
        <dbReference type="EMBL" id="MBC8537523.1"/>
    </source>
</evidence>
<keyword evidence="9" id="KW-0460">Magnesium</keyword>
<keyword evidence="9" id="KW-0479">Metal-binding</keyword>
<dbReference type="InterPro" id="IPR014720">
    <property type="entry name" value="dsRBD_dom"/>
</dbReference>
<dbReference type="GO" id="GO:0010468">
    <property type="term" value="P:regulation of gene expression"/>
    <property type="evidence" value="ECO:0007669"/>
    <property type="project" value="TreeGrafter"/>
</dbReference>
<dbReference type="PROSITE" id="PS50137">
    <property type="entry name" value="DS_RBD"/>
    <property type="match status" value="1"/>
</dbReference>
<evidence type="ECO:0000256" key="3">
    <source>
        <dbReference type="ARBA" id="ARBA00022552"/>
    </source>
</evidence>
<keyword evidence="9" id="KW-0819">tRNA processing</keyword>
<comment type="cofactor">
    <cofactor evidence="9">
        <name>Mg(2+)</name>
        <dbReference type="ChEBI" id="CHEBI:18420"/>
    </cofactor>
</comment>
<keyword evidence="6 9" id="KW-0255">Endonuclease</keyword>
<organism evidence="12 13">
    <name type="scientific">Guopingia tenuis</name>
    <dbReference type="NCBI Taxonomy" id="2763656"/>
    <lineage>
        <taxon>Bacteria</taxon>
        <taxon>Bacillati</taxon>
        <taxon>Bacillota</taxon>
        <taxon>Clostridia</taxon>
        <taxon>Christensenellales</taxon>
        <taxon>Christensenellaceae</taxon>
        <taxon>Guopingia</taxon>
    </lineage>
</organism>
<dbReference type="RefSeq" id="WP_249279426.1">
    <property type="nucleotide sequence ID" value="NZ_JACRSS010000001.1"/>
</dbReference>
<feature type="active site" evidence="9">
    <location>
        <position position="44"/>
    </location>
</feature>
<dbReference type="EMBL" id="JACRSS010000001">
    <property type="protein sequence ID" value="MBC8537523.1"/>
    <property type="molecule type" value="Genomic_DNA"/>
</dbReference>
<feature type="domain" description="DRBM" evidence="10">
    <location>
        <begin position="154"/>
        <end position="223"/>
    </location>
</feature>
<dbReference type="GO" id="GO:0046872">
    <property type="term" value="F:metal ion binding"/>
    <property type="evidence" value="ECO:0007669"/>
    <property type="project" value="UniProtKB-KW"/>
</dbReference>
<dbReference type="Gene3D" id="3.30.160.20">
    <property type="match status" value="1"/>
</dbReference>
<comment type="similarity">
    <text evidence="2">Belongs to the ribonuclease III family.</text>
</comment>
<dbReference type="GO" id="GO:0005737">
    <property type="term" value="C:cytoplasm"/>
    <property type="evidence" value="ECO:0007669"/>
    <property type="project" value="UniProtKB-SubCell"/>
</dbReference>
<comment type="function">
    <text evidence="9">Digests double-stranded RNA. Involved in the processing of primary rRNA transcript to yield the immediate precursors to the large and small rRNAs (23S and 16S). Processes some mRNAs, and tRNAs when they are encoded in the rRNA operon. Processes pre-crRNA and tracrRNA of type II CRISPR loci if present in the organism.</text>
</comment>
<comment type="subunit">
    <text evidence="9">Homodimer.</text>
</comment>
<comment type="subcellular location">
    <subcellularLocation>
        <location evidence="9">Cytoplasm</location>
    </subcellularLocation>
</comment>
<feature type="binding site" evidence="9">
    <location>
        <position position="40"/>
    </location>
    <ligand>
        <name>Mg(2+)</name>
        <dbReference type="ChEBI" id="CHEBI:18420"/>
    </ligand>
</feature>
<gene>
    <name evidence="9 12" type="primary">rnc</name>
    <name evidence="12" type="ORF">H8693_01060</name>
</gene>
<dbReference type="SMART" id="SM00535">
    <property type="entry name" value="RIBOc"/>
    <property type="match status" value="1"/>
</dbReference>